<proteinExistence type="predicted"/>
<accession>A0A523TGT5</accession>
<dbReference type="InterPro" id="IPR051457">
    <property type="entry name" value="2-oxoacid:Fd_oxidoreductase"/>
</dbReference>
<dbReference type="AlphaFoldDB" id="A0A523TGT5"/>
<evidence type="ECO:0000313" key="3">
    <source>
        <dbReference type="EMBL" id="TET29523.1"/>
    </source>
</evidence>
<keyword evidence="1" id="KW-0560">Oxidoreductase</keyword>
<dbReference type="Gene3D" id="3.40.50.970">
    <property type="match status" value="1"/>
</dbReference>
<dbReference type="GO" id="GO:0016625">
    <property type="term" value="F:oxidoreductase activity, acting on the aldehyde or oxo group of donors, iron-sulfur protein as acceptor"/>
    <property type="evidence" value="ECO:0007669"/>
    <property type="project" value="UniProtKB-ARBA"/>
</dbReference>
<reference evidence="3 4" key="1">
    <citation type="submission" date="2019-03" db="EMBL/GenBank/DDBJ databases">
        <title>Metabolic potential of uncultured bacteria and archaea associated with petroleum seepage in deep-sea sediments.</title>
        <authorList>
            <person name="Dong X."/>
            <person name="Hubert C."/>
        </authorList>
    </citation>
    <scope>NUCLEOTIDE SEQUENCE [LARGE SCALE GENOMIC DNA]</scope>
    <source>
        <strain evidence="3">E44_bin3</strain>
    </source>
</reference>
<feature type="domain" description="Thiamine pyrophosphate enzyme TPP-binding" evidence="2">
    <location>
        <begin position="50"/>
        <end position="197"/>
    </location>
</feature>
<dbReference type="PANTHER" id="PTHR48084:SF1">
    <property type="entry name" value="2-OXOGLUTARATE SYNTHASE SUBUNIT KORB"/>
    <property type="match status" value="1"/>
</dbReference>
<gene>
    <name evidence="3" type="ORF">E3J68_01670</name>
</gene>
<dbReference type="Pfam" id="PF02775">
    <property type="entry name" value="TPP_enzyme_C"/>
    <property type="match status" value="1"/>
</dbReference>
<evidence type="ECO:0000259" key="2">
    <source>
        <dbReference type="Pfam" id="PF02775"/>
    </source>
</evidence>
<dbReference type="Proteomes" id="UP000316517">
    <property type="component" value="Unassembled WGS sequence"/>
</dbReference>
<comment type="caution">
    <text evidence="3">The sequence shown here is derived from an EMBL/GenBank/DDBJ whole genome shotgun (WGS) entry which is preliminary data.</text>
</comment>
<organism evidence="3 4">
    <name type="scientific">Aerophobetes bacterium</name>
    <dbReference type="NCBI Taxonomy" id="2030807"/>
    <lineage>
        <taxon>Bacteria</taxon>
        <taxon>Candidatus Aerophobota</taxon>
    </lineage>
</organism>
<protein>
    <submittedName>
        <fullName evidence="3">2-oxoglutarate ferredoxin oxidoreductase subunit beta</fullName>
    </submittedName>
</protein>
<dbReference type="InterPro" id="IPR029061">
    <property type="entry name" value="THDP-binding"/>
</dbReference>
<dbReference type="InterPro" id="IPR011766">
    <property type="entry name" value="TPP_enzyme_TPP-bd"/>
</dbReference>
<dbReference type="GO" id="GO:0030976">
    <property type="term" value="F:thiamine pyrophosphate binding"/>
    <property type="evidence" value="ECO:0007669"/>
    <property type="project" value="InterPro"/>
</dbReference>
<dbReference type="SUPFAM" id="SSF52518">
    <property type="entry name" value="Thiamin diphosphate-binding fold (THDP-binding)"/>
    <property type="match status" value="1"/>
</dbReference>
<name>A0A523TGT5_UNCAE</name>
<dbReference type="PANTHER" id="PTHR48084">
    <property type="entry name" value="2-OXOGLUTARATE OXIDOREDUCTASE SUBUNIT KORB-RELATED"/>
    <property type="match status" value="1"/>
</dbReference>
<evidence type="ECO:0000256" key="1">
    <source>
        <dbReference type="ARBA" id="ARBA00023002"/>
    </source>
</evidence>
<dbReference type="EMBL" id="SOJT01000076">
    <property type="protein sequence ID" value="TET29523.1"/>
    <property type="molecule type" value="Genomic_DNA"/>
</dbReference>
<sequence length="286" mass="31381">MGSQLEYLRLDKFPTVWCAGCGIGIIMGSIIRVVDKLKVNPDKVVIVSGIGCSGRMPGYLDFNTLHTTHGRALTFASGLKLANSSLEIIVVMGDGDAMAIGGNHLIHAARRNVNLTAIIVNNWIYGMTGGQYSPTTPQGAFASTAPYGNLEPPFEVPELARGSGASYVARGTVYHTTQLDRLIEGGMKKQGFALVEVISPCPVGFGRRNQMRSAVAMMRWQKNHAVSRKRASKMSEEELKDKIITGVFFEREAPEYTREYEKLINKAKEKGEIEGELKEIVEGERE</sequence>
<dbReference type="CDD" id="cd03375">
    <property type="entry name" value="TPP_OGFOR"/>
    <property type="match status" value="1"/>
</dbReference>
<dbReference type="GO" id="GO:0045333">
    <property type="term" value="P:cellular respiration"/>
    <property type="evidence" value="ECO:0007669"/>
    <property type="project" value="UniProtKB-ARBA"/>
</dbReference>
<evidence type="ECO:0000313" key="4">
    <source>
        <dbReference type="Proteomes" id="UP000316517"/>
    </source>
</evidence>